<keyword evidence="3" id="KW-0597">Phosphoprotein</keyword>
<keyword evidence="6 10" id="KW-0418">Kinase</keyword>
<dbReference type="PANTHER" id="PTHR41523:SF8">
    <property type="entry name" value="ETHYLENE RESPONSE SENSOR PROTEIN"/>
    <property type="match status" value="1"/>
</dbReference>
<keyword evidence="8" id="KW-1133">Transmembrane helix</keyword>
<feature type="transmembrane region" description="Helical" evidence="8">
    <location>
        <begin position="87"/>
        <end position="109"/>
    </location>
</feature>
<evidence type="ECO:0000256" key="2">
    <source>
        <dbReference type="ARBA" id="ARBA00012438"/>
    </source>
</evidence>
<dbReference type="EMBL" id="JAHYBZ010000008">
    <property type="protein sequence ID" value="MBW6400493.1"/>
    <property type="molecule type" value="Genomic_DNA"/>
</dbReference>
<dbReference type="Gene3D" id="3.30.565.10">
    <property type="entry name" value="Histidine kinase-like ATPase, C-terminal domain"/>
    <property type="match status" value="1"/>
</dbReference>
<evidence type="ECO:0000256" key="1">
    <source>
        <dbReference type="ARBA" id="ARBA00000085"/>
    </source>
</evidence>
<reference evidence="10 11" key="1">
    <citation type="submission" date="2021-07" db="EMBL/GenBank/DDBJ databases">
        <authorList>
            <person name="So Y."/>
        </authorList>
    </citation>
    <scope>NUCLEOTIDE SEQUENCE [LARGE SCALE GENOMIC DNA]</scope>
    <source>
        <strain evidence="10 11">HJA6</strain>
    </source>
</reference>
<keyword evidence="8" id="KW-0812">Transmembrane</keyword>
<evidence type="ECO:0000256" key="6">
    <source>
        <dbReference type="ARBA" id="ARBA00022777"/>
    </source>
</evidence>
<keyword evidence="7" id="KW-0067">ATP-binding</keyword>
<dbReference type="InterPro" id="IPR005467">
    <property type="entry name" value="His_kinase_dom"/>
</dbReference>
<gene>
    <name evidence="10" type="ORF">KPL78_21720</name>
</gene>
<organism evidence="10 11">
    <name type="scientific">Roseomonas alba</name>
    <dbReference type="NCBI Taxonomy" id="2846776"/>
    <lineage>
        <taxon>Bacteria</taxon>
        <taxon>Pseudomonadati</taxon>
        <taxon>Pseudomonadota</taxon>
        <taxon>Alphaproteobacteria</taxon>
        <taxon>Acetobacterales</taxon>
        <taxon>Roseomonadaceae</taxon>
        <taxon>Roseomonas</taxon>
    </lineage>
</organism>
<evidence type="ECO:0000313" key="11">
    <source>
        <dbReference type="Proteomes" id="UP001196565"/>
    </source>
</evidence>
<sequence>MLVATMRAYGAGWVVGAVSFAAAWAASHGLADPAGGLTFVAFLLAVLATSLAGGWAPATAVAVASVLVVLAWFLAPGQVERLPWPLPIVPIGLLAAVAGAQISLVHGLTRAVARLEWKRAQIEALRESEHLMFRELQHRIANGIQLVSSLLSLEADRVDSAEDAAAVLEDAVTRLSMIATIHRRLNDPALGKAGLEAALRVLAREILDAGGREGVDLHVVAPRLATTPADATSLAMFIAEAVTNALKHAFADREEGLVEITFTETPDGERRLTVRDDGPGFGAAPPEGGDSLGLLVMRSMAHRLDGRLEMADDPRGGAAVTIVLPPAG</sequence>
<dbReference type="SUPFAM" id="SSF55874">
    <property type="entry name" value="ATPase domain of HSP90 chaperone/DNA topoisomerase II/histidine kinase"/>
    <property type="match status" value="1"/>
</dbReference>
<dbReference type="Proteomes" id="UP001196565">
    <property type="component" value="Unassembled WGS sequence"/>
</dbReference>
<evidence type="ECO:0000313" key="10">
    <source>
        <dbReference type="EMBL" id="MBW6400493.1"/>
    </source>
</evidence>
<keyword evidence="8" id="KW-0472">Membrane</keyword>
<dbReference type="InterPro" id="IPR004358">
    <property type="entry name" value="Sig_transdc_His_kin-like_C"/>
</dbReference>
<dbReference type="PANTHER" id="PTHR41523">
    <property type="entry name" value="TWO-COMPONENT SYSTEM SENSOR PROTEIN"/>
    <property type="match status" value="1"/>
</dbReference>
<dbReference type="PRINTS" id="PR00344">
    <property type="entry name" value="BCTRLSENSOR"/>
</dbReference>
<comment type="catalytic activity">
    <reaction evidence="1">
        <text>ATP + protein L-histidine = ADP + protein N-phospho-L-histidine.</text>
        <dbReference type="EC" id="2.7.13.3"/>
    </reaction>
</comment>
<dbReference type="InterPro" id="IPR011495">
    <property type="entry name" value="Sig_transdc_His_kin_sub2_dim/P"/>
</dbReference>
<keyword evidence="5" id="KW-0547">Nucleotide-binding</keyword>
<feature type="transmembrane region" description="Helical" evidence="8">
    <location>
        <begin position="58"/>
        <end position="75"/>
    </location>
</feature>
<dbReference type="SMART" id="SM00387">
    <property type="entry name" value="HATPase_c"/>
    <property type="match status" value="1"/>
</dbReference>
<accession>A0ABS7AE96</accession>
<name>A0ABS7AE96_9PROT</name>
<keyword evidence="11" id="KW-1185">Reference proteome</keyword>
<evidence type="ECO:0000256" key="5">
    <source>
        <dbReference type="ARBA" id="ARBA00022741"/>
    </source>
</evidence>
<evidence type="ECO:0000256" key="8">
    <source>
        <dbReference type="SAM" id="Phobius"/>
    </source>
</evidence>
<feature type="domain" description="Histidine kinase" evidence="9">
    <location>
        <begin position="135"/>
        <end position="328"/>
    </location>
</feature>
<evidence type="ECO:0000256" key="4">
    <source>
        <dbReference type="ARBA" id="ARBA00022679"/>
    </source>
</evidence>
<dbReference type="Pfam" id="PF07568">
    <property type="entry name" value="HisKA_2"/>
    <property type="match status" value="1"/>
</dbReference>
<comment type="caution">
    <text evidence="10">The sequence shown here is derived from an EMBL/GenBank/DDBJ whole genome shotgun (WGS) entry which is preliminary data.</text>
</comment>
<dbReference type="PROSITE" id="PS50109">
    <property type="entry name" value="HIS_KIN"/>
    <property type="match status" value="1"/>
</dbReference>
<dbReference type="Pfam" id="PF02518">
    <property type="entry name" value="HATPase_c"/>
    <property type="match status" value="1"/>
</dbReference>
<evidence type="ECO:0000256" key="3">
    <source>
        <dbReference type="ARBA" id="ARBA00022553"/>
    </source>
</evidence>
<dbReference type="GO" id="GO:0016301">
    <property type="term" value="F:kinase activity"/>
    <property type="evidence" value="ECO:0007669"/>
    <property type="project" value="UniProtKB-KW"/>
</dbReference>
<evidence type="ECO:0000256" key="7">
    <source>
        <dbReference type="ARBA" id="ARBA00022840"/>
    </source>
</evidence>
<evidence type="ECO:0000259" key="9">
    <source>
        <dbReference type="PROSITE" id="PS50109"/>
    </source>
</evidence>
<dbReference type="InterPro" id="IPR003594">
    <property type="entry name" value="HATPase_dom"/>
</dbReference>
<dbReference type="EC" id="2.7.13.3" evidence="2"/>
<protein>
    <recommendedName>
        <fullName evidence="2">histidine kinase</fullName>
        <ecNumber evidence="2">2.7.13.3</ecNumber>
    </recommendedName>
</protein>
<proteinExistence type="predicted"/>
<keyword evidence="4" id="KW-0808">Transferase</keyword>
<dbReference type="RefSeq" id="WP_219765067.1">
    <property type="nucleotide sequence ID" value="NZ_JAHYBZ010000008.1"/>
</dbReference>
<dbReference type="InterPro" id="IPR036890">
    <property type="entry name" value="HATPase_C_sf"/>
</dbReference>